<evidence type="ECO:0000313" key="3">
    <source>
        <dbReference type="Proteomes" id="UP000500826"/>
    </source>
</evidence>
<accession>A0ABX6NZH8</accession>
<evidence type="ECO:0000313" key="2">
    <source>
        <dbReference type="EMBL" id="QJW83216.1"/>
    </source>
</evidence>
<protein>
    <recommendedName>
        <fullName evidence="4">Lipoprotein</fullName>
    </recommendedName>
</protein>
<dbReference type="EMBL" id="CP053418">
    <property type="protein sequence ID" value="QJW83216.1"/>
    <property type="molecule type" value="Genomic_DNA"/>
</dbReference>
<reference evidence="2 3" key="2">
    <citation type="submission" date="2020-05" db="EMBL/GenBank/DDBJ databases">
        <authorList>
            <person name="Khan S.A."/>
            <person name="Jeon C.O."/>
            <person name="Chun B.H."/>
        </authorList>
    </citation>
    <scope>NUCLEOTIDE SEQUENCE [LARGE SCALE GENOMIC DNA]</scope>
    <source>
        <strain evidence="2 3">H242</strain>
    </source>
</reference>
<dbReference type="PROSITE" id="PS51257">
    <property type="entry name" value="PROKAR_LIPOPROTEIN"/>
    <property type="match status" value="1"/>
</dbReference>
<organism evidence="2 3">
    <name type="scientific">Ramlibacter terrae</name>
    <dbReference type="NCBI Taxonomy" id="2732511"/>
    <lineage>
        <taxon>Bacteria</taxon>
        <taxon>Pseudomonadati</taxon>
        <taxon>Pseudomonadota</taxon>
        <taxon>Betaproteobacteria</taxon>
        <taxon>Burkholderiales</taxon>
        <taxon>Comamonadaceae</taxon>
        <taxon>Ramlibacter</taxon>
    </lineage>
</organism>
<name>A0ABX6NZH8_9BURK</name>
<evidence type="ECO:0000256" key="1">
    <source>
        <dbReference type="SAM" id="SignalP"/>
    </source>
</evidence>
<evidence type="ECO:0008006" key="4">
    <source>
        <dbReference type="Google" id="ProtNLM"/>
    </source>
</evidence>
<feature type="chain" id="PRO_5045697992" description="Lipoprotein" evidence="1">
    <location>
        <begin position="20"/>
        <end position="176"/>
    </location>
</feature>
<proteinExistence type="predicted"/>
<keyword evidence="3" id="KW-1185">Reference proteome</keyword>
<keyword evidence="1" id="KW-0732">Signal</keyword>
<dbReference type="Proteomes" id="UP000500826">
    <property type="component" value="Chromosome"/>
</dbReference>
<feature type="signal peptide" evidence="1">
    <location>
        <begin position="1"/>
        <end position="19"/>
    </location>
</feature>
<sequence>MKRSLTPAATALSVAVLLAACCGGGGGDSDIVFEDEDPERSEQSGSVVVGGAAVAAQNGVYANSNVYLNAVEKVNPPGSDPELCRYRFARMNLAGSDYVMEGDIRYQPGTPTVRVMFVTISNGTRTTDYSLDEPVGATVDRTNDEVDFAGARLSNGTDTITLTGSIPMRDDRPEGC</sequence>
<gene>
    <name evidence="2" type="ORF">HK414_23550</name>
</gene>
<reference evidence="2 3" key="1">
    <citation type="submission" date="2020-05" db="EMBL/GenBank/DDBJ databases">
        <title>Ramlibacter rhizophilus sp. nov., isolated from rhizosphere soil of national flower Mugunghwa from South Korea.</title>
        <authorList>
            <person name="Zheng-Fei Y."/>
            <person name="Huan T."/>
        </authorList>
    </citation>
    <scope>NUCLEOTIDE SEQUENCE [LARGE SCALE GENOMIC DNA]</scope>
    <source>
        <strain evidence="2 3">H242</strain>
    </source>
</reference>